<sequence>MFHRQSLSGCSPISCQAHAREWIRHTHTHTHTYIRTEYKFAATLLTHPCCMTASSCPENEHVQLWQPTLLPSRENGRGSTGTEYYYQYFFGYS</sequence>
<evidence type="ECO:0000313" key="2">
    <source>
        <dbReference type="Proteomes" id="UP000315783"/>
    </source>
</evidence>
<reference evidence="1 2" key="1">
    <citation type="journal article" date="2019" name="Appl. Microbiol. Biotechnol.">
        <title>Genome sequence of Isaria javanica and comparative genome analysis insights into family S53 peptidase evolution in fungal entomopathogens.</title>
        <authorList>
            <person name="Lin R."/>
            <person name="Zhang X."/>
            <person name="Xin B."/>
            <person name="Zou M."/>
            <person name="Gao Y."/>
            <person name="Qin F."/>
            <person name="Hu Q."/>
            <person name="Xie B."/>
            <person name="Cheng X."/>
        </authorList>
    </citation>
    <scope>NUCLEOTIDE SEQUENCE [LARGE SCALE GENOMIC DNA]</scope>
    <source>
        <strain evidence="1 2">IJ1G</strain>
    </source>
</reference>
<protein>
    <submittedName>
        <fullName evidence="1">Uncharacterized protein</fullName>
    </submittedName>
</protein>
<comment type="caution">
    <text evidence="1">The sequence shown here is derived from an EMBL/GenBank/DDBJ whole genome shotgun (WGS) entry which is preliminary data.</text>
</comment>
<dbReference type="EMBL" id="SPUK01000008">
    <property type="protein sequence ID" value="TQV95104.1"/>
    <property type="molecule type" value="Genomic_DNA"/>
</dbReference>
<evidence type="ECO:0000313" key="1">
    <source>
        <dbReference type="EMBL" id="TQV95104.1"/>
    </source>
</evidence>
<name>A0A545V055_9HYPO</name>
<gene>
    <name evidence="1" type="ORF">IF1G_06091</name>
</gene>
<keyword evidence="2" id="KW-1185">Reference proteome</keyword>
<proteinExistence type="predicted"/>
<dbReference type="AlphaFoldDB" id="A0A545V055"/>
<organism evidence="1 2">
    <name type="scientific">Cordyceps javanica</name>
    <dbReference type="NCBI Taxonomy" id="43265"/>
    <lineage>
        <taxon>Eukaryota</taxon>
        <taxon>Fungi</taxon>
        <taxon>Dikarya</taxon>
        <taxon>Ascomycota</taxon>
        <taxon>Pezizomycotina</taxon>
        <taxon>Sordariomycetes</taxon>
        <taxon>Hypocreomycetidae</taxon>
        <taxon>Hypocreales</taxon>
        <taxon>Cordycipitaceae</taxon>
        <taxon>Cordyceps</taxon>
    </lineage>
</organism>
<accession>A0A545V055</accession>
<dbReference type="Proteomes" id="UP000315783">
    <property type="component" value="Unassembled WGS sequence"/>
</dbReference>